<sequence length="66" mass="7242">TKAYKAILKYKDDLPDDLLEAVKILGKYASYGYPGAKGMKKSANWPSVTAQIFGTGEPGEEEDEED</sequence>
<reference evidence="1" key="1">
    <citation type="journal article" date="2014" name="Front. Microbiol.">
        <title>High frequency of phylogenetically diverse reductive dehalogenase-homologous genes in deep subseafloor sedimentary metagenomes.</title>
        <authorList>
            <person name="Kawai M."/>
            <person name="Futagami T."/>
            <person name="Toyoda A."/>
            <person name="Takaki Y."/>
            <person name="Nishi S."/>
            <person name="Hori S."/>
            <person name="Arai W."/>
            <person name="Tsubouchi T."/>
            <person name="Morono Y."/>
            <person name="Uchiyama I."/>
            <person name="Ito T."/>
            <person name="Fujiyama A."/>
            <person name="Inagaki F."/>
            <person name="Takami H."/>
        </authorList>
    </citation>
    <scope>NUCLEOTIDE SEQUENCE</scope>
    <source>
        <strain evidence="1">Expedition CK06-06</strain>
    </source>
</reference>
<protein>
    <submittedName>
        <fullName evidence="1">Uncharacterized protein</fullName>
    </submittedName>
</protein>
<dbReference type="AlphaFoldDB" id="X1T047"/>
<accession>X1T047</accession>
<name>X1T047_9ZZZZ</name>
<evidence type="ECO:0000313" key="1">
    <source>
        <dbReference type="EMBL" id="GAI84781.1"/>
    </source>
</evidence>
<dbReference type="EMBL" id="BARW01012513">
    <property type="protein sequence ID" value="GAI84781.1"/>
    <property type="molecule type" value="Genomic_DNA"/>
</dbReference>
<feature type="non-terminal residue" evidence="1">
    <location>
        <position position="1"/>
    </location>
</feature>
<proteinExistence type="predicted"/>
<organism evidence="1">
    <name type="scientific">marine sediment metagenome</name>
    <dbReference type="NCBI Taxonomy" id="412755"/>
    <lineage>
        <taxon>unclassified sequences</taxon>
        <taxon>metagenomes</taxon>
        <taxon>ecological metagenomes</taxon>
    </lineage>
</organism>
<gene>
    <name evidence="1" type="ORF">S12H4_23518</name>
</gene>
<comment type="caution">
    <text evidence="1">The sequence shown here is derived from an EMBL/GenBank/DDBJ whole genome shotgun (WGS) entry which is preliminary data.</text>
</comment>